<dbReference type="PROSITE" id="PS51720">
    <property type="entry name" value="G_AIG1"/>
    <property type="match status" value="3"/>
</dbReference>
<feature type="domain" description="AIG1-type G" evidence="17">
    <location>
        <begin position="193"/>
        <end position="391"/>
    </location>
</feature>
<protein>
    <recommendedName>
        <fullName evidence="14">GTPase IMAP family member 8</fullName>
    </recommendedName>
    <alternativeName>
        <fullName evidence="15">Immune-associated nucleotide-binding protein 9</fullName>
    </alternativeName>
</protein>
<name>A0A6P8W8G0_GYMAC</name>
<dbReference type="OrthoDB" id="8954335at2759"/>
<evidence type="ECO:0000256" key="7">
    <source>
        <dbReference type="ARBA" id="ARBA00022737"/>
    </source>
</evidence>
<reference evidence="19" key="1">
    <citation type="submission" date="2025-08" db="UniProtKB">
        <authorList>
            <consortium name="RefSeq"/>
        </authorList>
    </citation>
    <scope>IDENTIFICATION</scope>
</reference>
<evidence type="ECO:0000256" key="10">
    <source>
        <dbReference type="ARBA" id="ARBA00023034"/>
    </source>
</evidence>
<feature type="region of interest" description="Disordered" evidence="16">
    <location>
        <begin position="622"/>
        <end position="646"/>
    </location>
</feature>
<evidence type="ECO:0000256" key="14">
    <source>
        <dbReference type="ARBA" id="ARBA00073539"/>
    </source>
</evidence>
<dbReference type="GO" id="GO:0005794">
    <property type="term" value="C:Golgi apparatus"/>
    <property type="evidence" value="ECO:0007669"/>
    <property type="project" value="UniProtKB-SubCell"/>
</dbReference>
<dbReference type="GO" id="GO:0005783">
    <property type="term" value="C:endoplasmic reticulum"/>
    <property type="evidence" value="ECO:0007669"/>
    <property type="project" value="UniProtKB-SubCell"/>
</dbReference>
<evidence type="ECO:0000256" key="5">
    <source>
        <dbReference type="ARBA" id="ARBA00008535"/>
    </source>
</evidence>
<comment type="similarity">
    <text evidence="5">Belongs to the TRAFAC class TrmE-Era-EngA-EngB-Septin-like GTPase superfamily. AIG1/Toc34/Toc159-like paraseptin GTPase family. IAN subfamily.</text>
</comment>
<dbReference type="KEGG" id="gacu:117553836"/>
<dbReference type="GO" id="GO:0005739">
    <property type="term" value="C:mitochondrion"/>
    <property type="evidence" value="ECO:0007669"/>
    <property type="project" value="UniProtKB-SubCell"/>
</dbReference>
<dbReference type="InterPro" id="IPR006703">
    <property type="entry name" value="G_AIG1"/>
</dbReference>
<dbReference type="InterPro" id="IPR045058">
    <property type="entry name" value="GIMA/IAN/Toc"/>
</dbReference>
<dbReference type="SUPFAM" id="SSF52540">
    <property type="entry name" value="P-loop containing nucleoside triphosphate hydrolases"/>
    <property type="match status" value="3"/>
</dbReference>
<keyword evidence="6" id="KW-0963">Cytoplasm</keyword>
<dbReference type="InterPro" id="IPR027417">
    <property type="entry name" value="P-loop_NTPase"/>
</dbReference>
<evidence type="ECO:0000256" key="8">
    <source>
        <dbReference type="ARBA" id="ARBA00022741"/>
    </source>
</evidence>
<keyword evidence="8" id="KW-0547">Nucleotide-binding</keyword>
<comment type="subcellular location">
    <subcellularLocation>
        <location evidence="3">Cytoplasm</location>
        <location evidence="3">Cytosol</location>
    </subcellularLocation>
    <subcellularLocation>
        <location evidence="2">Endoplasmic reticulum</location>
    </subcellularLocation>
    <subcellularLocation>
        <location evidence="4">Golgi apparatus</location>
    </subcellularLocation>
    <subcellularLocation>
        <location evidence="1">Mitochondrion</location>
    </subcellularLocation>
</comment>
<evidence type="ECO:0000256" key="1">
    <source>
        <dbReference type="ARBA" id="ARBA00004173"/>
    </source>
</evidence>
<dbReference type="GO" id="GO:0005829">
    <property type="term" value="C:cytosol"/>
    <property type="evidence" value="ECO:0007669"/>
    <property type="project" value="UniProtKB-SubCell"/>
</dbReference>
<keyword evidence="12" id="KW-0342">GTP-binding</keyword>
<keyword evidence="7" id="KW-0677">Repeat</keyword>
<feature type="domain" description="AIG1-type G" evidence="17">
    <location>
        <begin position="2"/>
        <end position="192"/>
    </location>
</feature>
<sequence>MDPGLTIVLLGNAGVGKSASGNTILDRPAFESRQSPTPVTRQISEATETVFGKQVSVVDTPGILGSERLIQAWCQELRGSGRETLFLLVFSVGRFTKEQGKVLVAAHRVLGPQDFNRCFLLFTGGDALEGQALEDFILEDEDTAAHCSTFSDRYHLFNNQSGGQEQVRELLEKTGQLQAQNPPPAGVPQSVRLEEVRLVLLGPPGGGKSSSGNTILGSDQFASDPGFNPISTESVSHSAGVGGRQVTVVDTPGITAGSESPEQLSKEILKSIEQASPGPHALVLVLRLGSISSADIALFENLKQLLRGQVWSYSMVLFTHGDKLGGQSIEGLIRSNSHVSKLVSMCGGRYCVFDNRRRIRQQVRTFLSKIDEMVSANGGQHYTDQMFRRAQRGRVYRALASVWKTLKQHKFWFFGTLSGLSVLLMYAFRTYNTQITLSEPGSKGAYLHFLEGVGGHRLLHHQPDPFLQDPVVPRHLLQLGLQTLLHLQMLMRLVPQLQLVLPLHPSDLLPQLPVVEHPKLRLSAVQHLHHLLVADDGRQLGARLLQQLRPHSVSVGEEDDGVFPGVRPEDLLQLKHGVSLLPGERPHPDDQQEGLDSLTTIDLGKTSPGGFGIRARCALSTRSSNVAGRSEPSLSKSSTKAPIDGELSSAPSLTPWIRIFSRLDRPSSTTVSGLLQGIRCSTMDQKPDLTIVLLGNTGVGKSAAGNTILGRTVFESKKSFRSVTKQISEAKSKSFGKQISVIDTPGIIGSEEVIKTLCQNLLRSSGVCLFLVVVKIDRFTIEQNTAVDKALQAIGENGLDSCFLLFTSGDTLEHMSLEEFIKDDPEGPLKPVVEKFQQRYHLFNNEDTRSKKQVRQLLEKAGTLREGEVSYTEAGSLLNPMAVEVNIDDDPEASLLPPDEAVEGHHGVSSGAIALQGGAH</sequence>
<evidence type="ECO:0000256" key="15">
    <source>
        <dbReference type="ARBA" id="ARBA00077278"/>
    </source>
</evidence>
<evidence type="ECO:0000259" key="17">
    <source>
        <dbReference type="PROSITE" id="PS51720"/>
    </source>
</evidence>
<feature type="domain" description="AIG1-type G" evidence="17">
    <location>
        <begin position="686"/>
        <end position="880"/>
    </location>
</feature>
<evidence type="ECO:0000256" key="3">
    <source>
        <dbReference type="ARBA" id="ARBA00004514"/>
    </source>
</evidence>
<keyword evidence="9" id="KW-0256">Endoplasmic reticulum</keyword>
<keyword evidence="10" id="KW-0333">Golgi apparatus</keyword>
<evidence type="ECO:0000256" key="2">
    <source>
        <dbReference type="ARBA" id="ARBA00004240"/>
    </source>
</evidence>
<dbReference type="Proteomes" id="UP000515161">
    <property type="component" value="Unplaced"/>
</dbReference>
<dbReference type="GeneID" id="117553836"/>
<keyword evidence="18" id="KW-1185">Reference proteome</keyword>
<gene>
    <name evidence="19" type="primary">LOC117553836</name>
</gene>
<evidence type="ECO:0000256" key="12">
    <source>
        <dbReference type="ARBA" id="ARBA00023134"/>
    </source>
</evidence>
<evidence type="ECO:0000256" key="6">
    <source>
        <dbReference type="ARBA" id="ARBA00022490"/>
    </source>
</evidence>
<evidence type="ECO:0000256" key="11">
    <source>
        <dbReference type="ARBA" id="ARBA00023128"/>
    </source>
</evidence>
<evidence type="ECO:0000256" key="16">
    <source>
        <dbReference type="SAM" id="MobiDB-lite"/>
    </source>
</evidence>
<dbReference type="Pfam" id="PF04548">
    <property type="entry name" value="AIG1"/>
    <property type="match status" value="3"/>
</dbReference>
<dbReference type="PANTHER" id="PTHR10903:SF188">
    <property type="entry name" value="GTPASE IMAP FAMILY MEMBER 2-LIKE-RELATED"/>
    <property type="match status" value="1"/>
</dbReference>
<feature type="compositionally biased region" description="Polar residues" evidence="16">
    <location>
        <begin position="622"/>
        <end position="640"/>
    </location>
</feature>
<dbReference type="FunFam" id="3.40.50.300:FF:000536">
    <property type="entry name" value="GTPase IMAP family member 8"/>
    <property type="match status" value="1"/>
</dbReference>
<dbReference type="PANTHER" id="PTHR10903">
    <property type="entry name" value="GTPASE, IMAP FAMILY MEMBER-RELATED"/>
    <property type="match status" value="1"/>
</dbReference>
<organism evidence="18 19">
    <name type="scientific">Gymnodraco acuticeps</name>
    <name type="common">Antarctic dragonfish</name>
    <dbReference type="NCBI Taxonomy" id="8218"/>
    <lineage>
        <taxon>Eukaryota</taxon>
        <taxon>Metazoa</taxon>
        <taxon>Chordata</taxon>
        <taxon>Craniata</taxon>
        <taxon>Vertebrata</taxon>
        <taxon>Euteleostomi</taxon>
        <taxon>Actinopterygii</taxon>
        <taxon>Neopterygii</taxon>
        <taxon>Teleostei</taxon>
        <taxon>Neoteleostei</taxon>
        <taxon>Acanthomorphata</taxon>
        <taxon>Eupercaria</taxon>
        <taxon>Perciformes</taxon>
        <taxon>Notothenioidei</taxon>
        <taxon>Bathydraconidae</taxon>
        <taxon>Gymnodraco</taxon>
    </lineage>
</organism>
<accession>A0A6P8W8G0</accession>
<dbReference type="AlphaFoldDB" id="A0A6P8W8G0"/>
<evidence type="ECO:0000313" key="19">
    <source>
        <dbReference type="RefSeq" id="XP_034083802.1"/>
    </source>
</evidence>
<comment type="function">
    <text evidence="13">Exerts an anti-apoptotic effect in the immune system and is involved in responses to infections.</text>
</comment>
<dbReference type="InParanoid" id="A0A6P8W8G0"/>
<proteinExistence type="inferred from homology"/>
<evidence type="ECO:0000256" key="13">
    <source>
        <dbReference type="ARBA" id="ARBA00056809"/>
    </source>
</evidence>
<dbReference type="GO" id="GO:0005525">
    <property type="term" value="F:GTP binding"/>
    <property type="evidence" value="ECO:0007669"/>
    <property type="project" value="UniProtKB-KW"/>
</dbReference>
<evidence type="ECO:0000256" key="9">
    <source>
        <dbReference type="ARBA" id="ARBA00022824"/>
    </source>
</evidence>
<dbReference type="RefSeq" id="XP_034083802.1">
    <property type="nucleotide sequence ID" value="XM_034227911.1"/>
</dbReference>
<evidence type="ECO:0000313" key="18">
    <source>
        <dbReference type="Proteomes" id="UP000515161"/>
    </source>
</evidence>
<keyword evidence="11" id="KW-0496">Mitochondrion</keyword>
<dbReference type="Gene3D" id="3.40.50.300">
    <property type="entry name" value="P-loop containing nucleotide triphosphate hydrolases"/>
    <property type="match status" value="3"/>
</dbReference>
<evidence type="ECO:0000256" key="4">
    <source>
        <dbReference type="ARBA" id="ARBA00004555"/>
    </source>
</evidence>